<organism evidence="1 2">
    <name type="scientific">Paramecium pentaurelia</name>
    <dbReference type="NCBI Taxonomy" id="43138"/>
    <lineage>
        <taxon>Eukaryota</taxon>
        <taxon>Sar</taxon>
        <taxon>Alveolata</taxon>
        <taxon>Ciliophora</taxon>
        <taxon>Intramacronucleata</taxon>
        <taxon>Oligohymenophorea</taxon>
        <taxon>Peniculida</taxon>
        <taxon>Parameciidae</taxon>
        <taxon>Paramecium</taxon>
    </lineage>
</organism>
<evidence type="ECO:0000313" key="1">
    <source>
        <dbReference type="EMBL" id="CAD8172644.1"/>
    </source>
</evidence>
<comment type="caution">
    <text evidence="1">The sequence shown here is derived from an EMBL/GenBank/DDBJ whole genome shotgun (WGS) entry which is preliminary data.</text>
</comment>
<reference evidence="1" key="1">
    <citation type="submission" date="2021-01" db="EMBL/GenBank/DDBJ databases">
        <authorList>
            <consortium name="Genoscope - CEA"/>
            <person name="William W."/>
        </authorList>
    </citation>
    <scope>NUCLEOTIDE SEQUENCE</scope>
</reference>
<evidence type="ECO:0000313" key="2">
    <source>
        <dbReference type="Proteomes" id="UP000689195"/>
    </source>
</evidence>
<dbReference type="EMBL" id="CAJJDO010000057">
    <property type="protein sequence ID" value="CAD8172644.1"/>
    <property type="molecule type" value="Genomic_DNA"/>
</dbReference>
<name>A0A8S1V6X9_9CILI</name>
<accession>A0A8S1V6X9</accession>
<gene>
    <name evidence="1" type="ORF">PPENT_87.1.T0570198</name>
</gene>
<dbReference type="AlphaFoldDB" id="A0A8S1V6X9"/>
<sequence>MKIIQLLKLLYICTPNFRKKYYNFIDQQLSGSILSQSHQNHLQNNMFLMNIDRIKVFLKRNMIELNFYLDKERINMKYVRCKN</sequence>
<keyword evidence="2" id="KW-1185">Reference proteome</keyword>
<dbReference type="Proteomes" id="UP000689195">
    <property type="component" value="Unassembled WGS sequence"/>
</dbReference>
<protein>
    <submittedName>
        <fullName evidence="1">Uncharacterized protein</fullName>
    </submittedName>
</protein>
<proteinExistence type="predicted"/>